<dbReference type="AlphaFoldDB" id="A0A0M3V2T4"/>
<dbReference type="EMBL" id="CP049272">
    <property type="protein sequence ID" value="QPH86921.1"/>
    <property type="molecule type" value="Genomic_DNA"/>
</dbReference>
<dbReference type="SUPFAM" id="SSF52218">
    <property type="entry name" value="Flavoproteins"/>
    <property type="match status" value="1"/>
</dbReference>
<sequence>MKTLVILSHPNLAASRVNKALSQVAKAAADAKVRHLEGLYGLDIARIDARAEQDALAAAERIVFLYPMHWLNVPPMLKAYIDIVFSHELVGSGALKGKVLQLALSVSTPLSEYSKQGAIGFSLDEILTPLKIAANYCGMEFAVPFISSGFEPGEFGDDAVDAAAARFGKLLRGELSPGEYQI</sequence>
<gene>
    <name evidence="4" type="ORF">B9N61_04255</name>
    <name evidence="3" type="ORF">CCON33237_1614</name>
    <name evidence="5" type="ORF">CVT17_08050</name>
</gene>
<dbReference type="RefSeq" id="WP_054197179.1">
    <property type="nucleotide sequence ID" value="NZ_CABMKP010000007.1"/>
</dbReference>
<dbReference type="GO" id="GO:0009055">
    <property type="term" value="F:electron transfer activity"/>
    <property type="evidence" value="ECO:0007669"/>
    <property type="project" value="TreeGrafter"/>
</dbReference>
<name>A0A0M3V2T4_9BACT</name>
<accession>A0A0M3V2T4</accession>
<dbReference type="PATRIC" id="fig|199.248.peg.1666"/>
<dbReference type="GO" id="GO:0010181">
    <property type="term" value="F:FMN binding"/>
    <property type="evidence" value="ECO:0007669"/>
    <property type="project" value="TreeGrafter"/>
</dbReference>
<dbReference type="KEGG" id="ccoc:CCON33237_1614"/>
<evidence type="ECO:0000256" key="1">
    <source>
        <dbReference type="ARBA" id="ARBA00023002"/>
    </source>
</evidence>
<dbReference type="PANTHER" id="PTHR47307:SF1">
    <property type="entry name" value="GLUTATHIONE-REGULATED POTASSIUM-EFFLUX SYSTEM ANCILLARY PROTEIN KEFG"/>
    <property type="match status" value="1"/>
</dbReference>
<dbReference type="Gene3D" id="3.40.50.360">
    <property type="match status" value="1"/>
</dbReference>
<evidence type="ECO:0000313" key="8">
    <source>
        <dbReference type="Proteomes" id="UP000594513"/>
    </source>
</evidence>
<organism evidence="3 6">
    <name type="scientific">Campylobacter concisus</name>
    <dbReference type="NCBI Taxonomy" id="199"/>
    <lineage>
        <taxon>Bacteria</taxon>
        <taxon>Pseudomonadati</taxon>
        <taxon>Campylobacterota</taxon>
        <taxon>Epsilonproteobacteria</taxon>
        <taxon>Campylobacterales</taxon>
        <taxon>Campylobacteraceae</taxon>
        <taxon>Campylobacter</taxon>
    </lineage>
</organism>
<dbReference type="PANTHER" id="PTHR47307">
    <property type="entry name" value="GLUTATHIONE-REGULATED POTASSIUM-EFFLUX SYSTEM ANCILLARY PROTEIN KEFG"/>
    <property type="match status" value="1"/>
</dbReference>
<protein>
    <submittedName>
        <fullName evidence="3">Flavodoxin-like fold domain protein, putative NAD(P)H (Quinone) dehydrogenase/reductase</fullName>
    </submittedName>
    <submittedName>
        <fullName evidence="5">NAD(P)H-dependent oxidoreductase</fullName>
    </submittedName>
    <submittedName>
        <fullName evidence="4">Potassium transporter KefF</fullName>
    </submittedName>
</protein>
<dbReference type="InterPro" id="IPR029039">
    <property type="entry name" value="Flavoprotein-like_sf"/>
</dbReference>
<keyword evidence="1" id="KW-0560">Oxidoreductase</keyword>
<dbReference type="EMBL" id="CP012541">
    <property type="protein sequence ID" value="ALF48262.1"/>
    <property type="molecule type" value="Genomic_DNA"/>
</dbReference>
<feature type="domain" description="Flavodoxin-like fold" evidence="2">
    <location>
        <begin position="1"/>
        <end position="169"/>
    </location>
</feature>
<evidence type="ECO:0000313" key="5">
    <source>
        <dbReference type="EMBL" id="QPH86921.1"/>
    </source>
</evidence>
<evidence type="ECO:0000313" key="6">
    <source>
        <dbReference type="Proteomes" id="UP000066049"/>
    </source>
</evidence>
<reference evidence="5 8" key="4">
    <citation type="journal article" date="2018" name="Emerg. Microbes Infect.">
        <title>Genomic analysis of oral Campylobacter concisus strains identified a potential bacterial molecular marker associated with active Crohn's disease.</title>
        <authorList>
            <person name="Liu F."/>
            <person name="Ma R."/>
            <person name="Tay C.Y.A."/>
            <person name="Octavia S."/>
            <person name="Lan R."/>
            <person name="Chung H.K.L."/>
            <person name="Riordan S.M."/>
            <person name="Grimm M.C."/>
            <person name="Leong R.W."/>
            <person name="Tanaka M.M."/>
            <person name="Connor S."/>
            <person name="Zhang L."/>
        </authorList>
    </citation>
    <scope>NUCLEOTIDE SEQUENCE [LARGE SCALE GENOMIC DNA]</scope>
    <source>
        <strain evidence="5 8">P27CDO-S2</strain>
    </source>
</reference>
<evidence type="ECO:0000313" key="7">
    <source>
        <dbReference type="Proteomes" id="UP000196534"/>
    </source>
</evidence>
<proteinExistence type="predicted"/>
<reference evidence="4 7" key="3">
    <citation type="submission" date="2017-04" db="EMBL/GenBank/DDBJ databases">
        <title>Complete genome of Campylobacter concisus ATCC 33237T and draft genomes for an additional eight well characterized C. concisus strains.</title>
        <authorList>
            <person name="Cornelius A.J."/>
            <person name="Miller W.G."/>
            <person name="Lastovica A.J."/>
            <person name="On S.L."/>
            <person name="French N.P."/>
            <person name="Vandenberg O."/>
            <person name="Biggs P.J."/>
        </authorList>
    </citation>
    <scope>NUCLEOTIDE SEQUENCE [LARGE SCALE GENOMIC DNA]</scope>
    <source>
        <strain evidence="4 7">Lasto205.94</strain>
    </source>
</reference>
<reference evidence="6" key="1">
    <citation type="submission" date="2015-08" db="EMBL/GenBank/DDBJ databases">
        <title>Comparative genomics of the Campylobacter concisus group.</title>
        <authorList>
            <person name="Miller W.G."/>
            <person name="Yee E."/>
            <person name="Chapman M.H."/>
            <person name="Huynh S."/>
            <person name="Bono J.L."/>
            <person name="On S.L.W."/>
            <person name="St Leger J."/>
            <person name="Foster G."/>
            <person name="Parker C.T."/>
        </authorList>
    </citation>
    <scope>NUCLEOTIDE SEQUENCE [LARGE SCALE GENOMIC DNA]</scope>
    <source>
        <strain evidence="6">ATCC 33237</strain>
    </source>
</reference>
<evidence type="ECO:0000313" key="3">
    <source>
        <dbReference type="EMBL" id="ALF48262.1"/>
    </source>
</evidence>
<dbReference type="Pfam" id="PF02525">
    <property type="entry name" value="Flavodoxin_2"/>
    <property type="match status" value="1"/>
</dbReference>
<dbReference type="Proteomes" id="UP000594513">
    <property type="component" value="Chromosome"/>
</dbReference>
<dbReference type="Proteomes" id="UP000066049">
    <property type="component" value="Chromosome"/>
</dbReference>
<reference evidence="3" key="2">
    <citation type="submission" date="2016-07" db="EMBL/GenBank/DDBJ databases">
        <title>Comparative genomics of the Campylobacter concisus group.</title>
        <authorList>
            <person name="Miller W.G."/>
            <person name="Yee E."/>
            <person name="Chapman M.H."/>
            <person name="Huynh S."/>
            <person name="Bono J.L."/>
            <person name="On S.L.W."/>
            <person name="StLeger J."/>
            <person name="Foster G."/>
            <person name="Parker C.T."/>
        </authorList>
    </citation>
    <scope>NUCLEOTIDE SEQUENCE</scope>
    <source>
        <strain evidence="3">ATCC 33237</strain>
    </source>
</reference>
<reference evidence="5" key="5">
    <citation type="submission" date="2020-02" db="EMBL/GenBank/DDBJ databases">
        <title>Analysis of Completed Campylobacter concisus Genomes Identified Genomospecies Features, Novel plasmids and Their Association with Severe Ulcerative Colitis.</title>
        <authorList>
            <person name="Zhang L."/>
        </authorList>
    </citation>
    <scope>NUCLEOTIDE SEQUENCE</scope>
    <source>
        <strain evidence="5">P27CDO-S2</strain>
    </source>
</reference>
<dbReference type="InterPro" id="IPR003680">
    <property type="entry name" value="Flavodoxin_fold"/>
</dbReference>
<dbReference type="Proteomes" id="UP000196534">
    <property type="component" value="Unassembled WGS sequence"/>
</dbReference>
<dbReference type="InterPro" id="IPR046980">
    <property type="entry name" value="KefG/KefF"/>
</dbReference>
<evidence type="ECO:0000313" key="4">
    <source>
        <dbReference type="EMBL" id="OUT18675.1"/>
    </source>
</evidence>
<dbReference type="GeneID" id="28663293"/>
<dbReference type="EMBL" id="NDYR01000007">
    <property type="protein sequence ID" value="OUT18675.1"/>
    <property type="molecule type" value="Genomic_DNA"/>
</dbReference>
<evidence type="ECO:0000259" key="2">
    <source>
        <dbReference type="Pfam" id="PF02525"/>
    </source>
</evidence>
<dbReference type="GO" id="GO:0003955">
    <property type="term" value="F:NAD(P)H dehydrogenase (quinone) activity"/>
    <property type="evidence" value="ECO:0007669"/>
    <property type="project" value="TreeGrafter"/>
</dbReference>